<dbReference type="InterPro" id="IPR028082">
    <property type="entry name" value="Peripla_BP_I"/>
</dbReference>
<dbReference type="Proteomes" id="UP000192940">
    <property type="component" value="Chromosome I"/>
</dbReference>
<dbReference type="PANTHER" id="PTHR30146">
    <property type="entry name" value="LACI-RELATED TRANSCRIPTIONAL REPRESSOR"/>
    <property type="match status" value="1"/>
</dbReference>
<dbReference type="GO" id="GO:0003700">
    <property type="term" value="F:DNA-binding transcription factor activity"/>
    <property type="evidence" value="ECO:0007669"/>
    <property type="project" value="InterPro"/>
</dbReference>
<proteinExistence type="predicted"/>
<dbReference type="RefSeq" id="WP_208918203.1">
    <property type="nucleotide sequence ID" value="NZ_LT840184.1"/>
</dbReference>
<dbReference type="InterPro" id="IPR046335">
    <property type="entry name" value="LacI/GalR-like_sensor"/>
</dbReference>
<keyword evidence="1" id="KW-0678">Repressor</keyword>
<dbReference type="InterPro" id="IPR036388">
    <property type="entry name" value="WH-like_DNA-bd_sf"/>
</dbReference>
<dbReference type="AlphaFoldDB" id="A0A1X7GWF5"/>
<evidence type="ECO:0000256" key="1">
    <source>
        <dbReference type="ARBA" id="ARBA00022491"/>
    </source>
</evidence>
<dbReference type="GO" id="GO:0000976">
    <property type="term" value="F:transcription cis-regulatory region binding"/>
    <property type="evidence" value="ECO:0007669"/>
    <property type="project" value="TreeGrafter"/>
</dbReference>
<dbReference type="EMBL" id="LT840184">
    <property type="protein sequence ID" value="SMF75603.1"/>
    <property type="molecule type" value="Genomic_DNA"/>
</dbReference>
<dbReference type="InterPro" id="IPR036390">
    <property type="entry name" value="WH_DNA-bd_sf"/>
</dbReference>
<dbReference type="SUPFAM" id="SSF46785">
    <property type="entry name" value="Winged helix' DNA-binding domain"/>
    <property type="match status" value="1"/>
</dbReference>
<dbReference type="Gene3D" id="1.10.10.10">
    <property type="entry name" value="Winged helix-like DNA-binding domain superfamily/Winged helix DNA-binding domain"/>
    <property type="match status" value="1"/>
</dbReference>
<keyword evidence="4" id="KW-0804">Transcription</keyword>
<dbReference type="Pfam" id="PF00392">
    <property type="entry name" value="GntR"/>
    <property type="match status" value="1"/>
</dbReference>
<evidence type="ECO:0000313" key="7">
    <source>
        <dbReference type="Proteomes" id="UP000192940"/>
    </source>
</evidence>
<dbReference type="Gene3D" id="3.40.50.2300">
    <property type="match status" value="2"/>
</dbReference>
<dbReference type="PANTHER" id="PTHR30146:SF95">
    <property type="entry name" value="RIBOSE OPERON REPRESSOR"/>
    <property type="match status" value="1"/>
</dbReference>
<name>A0A1X7GWF5_9BACL</name>
<sequence length="380" mass="42583">MNTRSGKLFEQMKDQVLNIILESGLKPHDPLPSEGELADRFGVSRMTGKLALQALQEEGIVYRLPRRGTFLADVELEELRQSAGMKLAYDSKHPRRTGHYIALIVPSIDDYVGSIITSVELAAKEQGFEVVIKVTGDEAAEAKAVRSLSRQSDITGILLFPVDRKICGDHLLRLKLQKYPIVILDRQFNEIGFDSVSHDHYRGAYDMTSHLLRIGHREIGFITSHMNKVRSREERYQGYIDALLEWKVEIHADRMLFMEVNETGLTGVTAKQTAIQTFLNTDCKLTAVFCSDDFLAMSTLNAALSLGFKLPERLSIAGFSNHSVLQYAQLRMTTVGQPMNDFGSSAVRLVMDRLDNPDGDPVTIRLKTELMTSDSTMSVI</sequence>
<organism evidence="6 7">
    <name type="scientific">Paenibacillus uliginis N3/975</name>
    <dbReference type="NCBI Taxonomy" id="1313296"/>
    <lineage>
        <taxon>Bacteria</taxon>
        <taxon>Bacillati</taxon>
        <taxon>Bacillota</taxon>
        <taxon>Bacilli</taxon>
        <taxon>Bacillales</taxon>
        <taxon>Paenibacillaceae</taxon>
        <taxon>Paenibacillus</taxon>
    </lineage>
</organism>
<dbReference type="InterPro" id="IPR000524">
    <property type="entry name" value="Tscrpt_reg_HTH_GntR"/>
</dbReference>
<dbReference type="PROSITE" id="PS50949">
    <property type="entry name" value="HTH_GNTR"/>
    <property type="match status" value="1"/>
</dbReference>
<evidence type="ECO:0000256" key="2">
    <source>
        <dbReference type="ARBA" id="ARBA00023015"/>
    </source>
</evidence>
<evidence type="ECO:0000313" key="6">
    <source>
        <dbReference type="EMBL" id="SMF75603.1"/>
    </source>
</evidence>
<feature type="domain" description="HTH gntR-type" evidence="5">
    <location>
        <begin position="6"/>
        <end position="74"/>
    </location>
</feature>
<reference evidence="7" key="1">
    <citation type="submission" date="2017-04" db="EMBL/GenBank/DDBJ databases">
        <authorList>
            <person name="Varghese N."/>
            <person name="Submissions S."/>
        </authorList>
    </citation>
    <scope>NUCLEOTIDE SEQUENCE [LARGE SCALE GENOMIC DNA]</scope>
    <source>
        <strain evidence="7">N3/975</strain>
    </source>
</reference>
<dbReference type="CDD" id="cd06267">
    <property type="entry name" value="PBP1_LacI_sugar_binding-like"/>
    <property type="match status" value="1"/>
</dbReference>
<gene>
    <name evidence="6" type="ORF">SAMN05661091_1226</name>
</gene>
<dbReference type="CDD" id="cd07377">
    <property type="entry name" value="WHTH_GntR"/>
    <property type="match status" value="1"/>
</dbReference>
<dbReference type="Pfam" id="PF13377">
    <property type="entry name" value="Peripla_BP_3"/>
    <property type="match status" value="1"/>
</dbReference>
<protein>
    <submittedName>
        <fullName evidence="6">DNA-binding transcriptional regulator, LacI/PurR family</fullName>
    </submittedName>
</protein>
<dbReference type="PRINTS" id="PR00035">
    <property type="entry name" value="HTHGNTR"/>
</dbReference>
<keyword evidence="2" id="KW-0805">Transcription regulation</keyword>
<evidence type="ECO:0000256" key="4">
    <source>
        <dbReference type="ARBA" id="ARBA00023163"/>
    </source>
</evidence>
<evidence type="ECO:0000259" key="5">
    <source>
        <dbReference type="PROSITE" id="PS50949"/>
    </source>
</evidence>
<keyword evidence="3 6" id="KW-0238">DNA-binding</keyword>
<accession>A0A1X7GWF5</accession>
<evidence type="ECO:0000256" key="3">
    <source>
        <dbReference type="ARBA" id="ARBA00023125"/>
    </source>
</evidence>
<dbReference type="SUPFAM" id="SSF53822">
    <property type="entry name" value="Periplasmic binding protein-like I"/>
    <property type="match status" value="1"/>
</dbReference>
<keyword evidence="7" id="KW-1185">Reference proteome</keyword>
<dbReference type="SMART" id="SM00345">
    <property type="entry name" value="HTH_GNTR"/>
    <property type="match status" value="1"/>
</dbReference>
<dbReference type="STRING" id="1313296.SAMN05661091_1226"/>